<dbReference type="AlphaFoldDB" id="D5MKQ9"/>
<dbReference type="Proteomes" id="UP000006898">
    <property type="component" value="Chromosome"/>
</dbReference>
<reference evidence="2 3" key="1">
    <citation type="journal article" date="2010" name="Nature">
        <title>Nitrite-driven anaerobic methane oxidation by oxygenic bacteria.</title>
        <authorList>
            <person name="Ettwig K.F."/>
            <person name="Butler M.K."/>
            <person name="Le Paslier D."/>
            <person name="Pelletier E."/>
            <person name="Mangenot S."/>
            <person name="Kuypers M.M.M."/>
            <person name="Schreiber F."/>
            <person name="Dutilh B.E."/>
            <person name="Zedelius J."/>
            <person name="de Beer D."/>
            <person name="Gloerich J."/>
            <person name="Wessels H.J.C.T."/>
            <person name="van Allen T."/>
            <person name="Luesken F."/>
            <person name="Wu M."/>
            <person name="van de Pas-Schoonen K.T."/>
            <person name="Op den Camp H.J.M."/>
            <person name="Janssen-Megens E.M."/>
            <person name="Francoijs K-J."/>
            <person name="Stunnenberg H."/>
            <person name="Weissenbach J."/>
            <person name="Jetten M.S.M."/>
            <person name="Strous M."/>
        </authorList>
    </citation>
    <scope>NUCLEOTIDE SEQUENCE [LARGE SCALE GENOMIC DNA]</scope>
</reference>
<protein>
    <submittedName>
        <fullName evidence="2">Uncharacterized protein</fullName>
    </submittedName>
</protein>
<name>D5MKQ9_METO1</name>
<evidence type="ECO:0000256" key="1">
    <source>
        <dbReference type="SAM" id="MobiDB-lite"/>
    </source>
</evidence>
<dbReference type="KEGG" id="mox:DAMO_0633"/>
<evidence type="ECO:0000313" key="3">
    <source>
        <dbReference type="Proteomes" id="UP000006898"/>
    </source>
</evidence>
<evidence type="ECO:0000313" key="2">
    <source>
        <dbReference type="EMBL" id="CBE67706.1"/>
    </source>
</evidence>
<proteinExistence type="predicted"/>
<accession>D5MKQ9</accession>
<dbReference type="STRING" id="671143.DAMO_0633"/>
<dbReference type="EMBL" id="FP565575">
    <property type="protein sequence ID" value="CBE67706.1"/>
    <property type="molecule type" value="Genomic_DNA"/>
</dbReference>
<organism evidence="2 3">
    <name type="scientific">Methylomirabilis oxygeniifera</name>
    <dbReference type="NCBI Taxonomy" id="671143"/>
    <lineage>
        <taxon>Bacteria</taxon>
        <taxon>Candidatus Methylomirabilota</taxon>
        <taxon>Candidatus Methylomirabilia</taxon>
        <taxon>Candidatus Methylomirabilales</taxon>
        <taxon>Candidatus Methylomirabilaceae</taxon>
        <taxon>Candidatus Methylomirabilis</taxon>
    </lineage>
</organism>
<dbReference type="HOGENOM" id="CLU_2647778_0_0_0"/>
<sequence>MSRRFSIHETAEVEINETADFYDLEDPGLGSVFIDEVERGAESISQSPGSGSVRPRTCAEETPRQIPILSGLLRSA</sequence>
<gene>
    <name evidence="2" type="ORF">DAMO_0633</name>
</gene>
<feature type="region of interest" description="Disordered" evidence="1">
    <location>
        <begin position="41"/>
        <end position="60"/>
    </location>
</feature>